<name>M2ACU9_9BACT</name>
<keyword evidence="2" id="KW-0472">Membrane</keyword>
<keyword evidence="4" id="KW-1185">Reference proteome</keyword>
<protein>
    <submittedName>
        <fullName evidence="3">Uncharacterized protein</fullName>
    </submittedName>
</protein>
<comment type="caution">
    <text evidence="3">The sequence shown here is derived from an EMBL/GenBank/DDBJ whole genome shotgun (WGS) entry which is preliminary data.</text>
</comment>
<feature type="transmembrane region" description="Helical" evidence="2">
    <location>
        <begin position="27"/>
        <end position="48"/>
    </location>
</feature>
<reference evidence="3" key="2">
    <citation type="journal article" date="2013" name="Mar. Genomics">
        <title>Expression of sulfatases in Rhodopirellula baltica and the diversity of sulfatases in the genus Rhodopirellula.</title>
        <authorList>
            <person name="Wegner C.E."/>
            <person name="Richter-Heitmann T."/>
            <person name="Klindworth A."/>
            <person name="Klockow C."/>
            <person name="Richter M."/>
            <person name="Achstetter T."/>
            <person name="Glockner F.O."/>
            <person name="Harder J."/>
        </authorList>
    </citation>
    <scope>NUCLEOTIDE SEQUENCE [LARGE SCALE GENOMIC DNA]</scope>
    <source>
        <strain evidence="3">6C</strain>
    </source>
</reference>
<keyword evidence="2" id="KW-1133">Transmembrane helix</keyword>
<dbReference type="PATRIC" id="fig|1263867.3.peg.4936"/>
<proteinExistence type="predicted"/>
<evidence type="ECO:0000313" key="3">
    <source>
        <dbReference type="EMBL" id="EMB14795.1"/>
    </source>
</evidence>
<dbReference type="AlphaFoldDB" id="M2ACU9"/>
<sequence>MSDTPQDSANQPSSPQPKSSGGGHKGLFITLIVIAVVLAAFCYETFVAPANLQAGFDKVAEAQFQSLADNKTLSNLDVREVLGKEPSNTYEEGDEYVEVFHWMGGMIVNSHKLYAVYRKQGEDWLFVRHSLKPKKVTDEQTIVIDPDAIEGDSEAPMDTADGSGPPNEPSGEDDSSAADQPDDDDNNDSGNDSEPVTSEEVENQR</sequence>
<evidence type="ECO:0000313" key="4">
    <source>
        <dbReference type="Proteomes" id="UP000011529"/>
    </source>
</evidence>
<gene>
    <name evidence="3" type="ORF">RE6C_04602</name>
</gene>
<reference evidence="3" key="1">
    <citation type="submission" date="2012-11" db="EMBL/GenBank/DDBJ databases">
        <title>Permanent draft genomes of Rhodopirellula europaea strain SH398 and 6C.</title>
        <authorList>
            <person name="Richter M."/>
            <person name="Richter-Heitmann T."/>
            <person name="Frank C."/>
            <person name="Harder J."/>
            <person name="Glockner F.O."/>
        </authorList>
    </citation>
    <scope>NUCLEOTIDE SEQUENCE</scope>
    <source>
        <strain evidence="3">6C</strain>
    </source>
</reference>
<evidence type="ECO:0000256" key="2">
    <source>
        <dbReference type="SAM" id="Phobius"/>
    </source>
</evidence>
<feature type="compositionally biased region" description="Acidic residues" evidence="1">
    <location>
        <begin position="170"/>
        <end position="187"/>
    </location>
</feature>
<keyword evidence="2" id="KW-0812">Transmembrane</keyword>
<accession>M2ACU9</accession>
<organism evidence="3 4">
    <name type="scientific">Rhodopirellula europaea 6C</name>
    <dbReference type="NCBI Taxonomy" id="1263867"/>
    <lineage>
        <taxon>Bacteria</taxon>
        <taxon>Pseudomonadati</taxon>
        <taxon>Planctomycetota</taxon>
        <taxon>Planctomycetia</taxon>
        <taxon>Pirellulales</taxon>
        <taxon>Pirellulaceae</taxon>
        <taxon>Rhodopirellula</taxon>
    </lineage>
</organism>
<feature type="region of interest" description="Disordered" evidence="1">
    <location>
        <begin position="138"/>
        <end position="205"/>
    </location>
</feature>
<feature type="compositionally biased region" description="Polar residues" evidence="1">
    <location>
        <begin position="1"/>
        <end position="10"/>
    </location>
</feature>
<evidence type="ECO:0000256" key="1">
    <source>
        <dbReference type="SAM" id="MobiDB-lite"/>
    </source>
</evidence>
<feature type="region of interest" description="Disordered" evidence="1">
    <location>
        <begin position="1"/>
        <end position="22"/>
    </location>
</feature>
<dbReference type="EMBL" id="ANMO01000211">
    <property type="protein sequence ID" value="EMB14795.1"/>
    <property type="molecule type" value="Genomic_DNA"/>
</dbReference>
<dbReference type="Proteomes" id="UP000011529">
    <property type="component" value="Unassembled WGS sequence"/>
</dbReference>
<dbReference type="RefSeq" id="WP_008660152.1">
    <property type="nucleotide sequence ID" value="NZ_ANMO01000211.1"/>
</dbReference>